<keyword evidence="4 5" id="KW-0472">Membrane</keyword>
<evidence type="ECO:0000313" key="8">
    <source>
        <dbReference type="Proteomes" id="UP000026714"/>
    </source>
</evidence>
<feature type="transmembrane region" description="Helical" evidence="5">
    <location>
        <begin position="404"/>
        <end position="423"/>
    </location>
</feature>
<evidence type="ECO:0000256" key="5">
    <source>
        <dbReference type="SAM" id="Phobius"/>
    </source>
</evidence>
<gene>
    <name evidence="7" type="ORF">X805_14470</name>
</gene>
<keyword evidence="3 5" id="KW-1133">Transmembrane helix</keyword>
<dbReference type="PANTHER" id="PTHR37422">
    <property type="entry name" value="TEICHURONIC ACID BIOSYNTHESIS PROTEIN TUAE"/>
    <property type="match status" value="1"/>
</dbReference>
<evidence type="ECO:0000259" key="6">
    <source>
        <dbReference type="Pfam" id="PF04932"/>
    </source>
</evidence>
<reference evidence="7 8" key="1">
    <citation type="journal article" date="2014" name="FEMS Microbiol. Ecol.">
        <title>Sphaerotilus natans encrusted with nanoball-shaped Fe(III) oxide minerals formed by nitrate-reducing mixotrophic Fe(II) oxidation.</title>
        <authorList>
            <person name="Park S."/>
            <person name="Kim D.H."/>
            <person name="Lee J.H."/>
            <person name="Hur H.G."/>
        </authorList>
    </citation>
    <scope>NUCLEOTIDE SEQUENCE [LARGE SCALE GENOMIC DNA]</scope>
    <source>
        <strain evidence="7 8">DSM 6575</strain>
    </source>
</reference>
<proteinExistence type="predicted"/>
<organism evidence="7 8">
    <name type="scientific">Sphaerotilus natans subsp. natans DSM 6575</name>
    <dbReference type="NCBI Taxonomy" id="1286631"/>
    <lineage>
        <taxon>Bacteria</taxon>
        <taxon>Pseudomonadati</taxon>
        <taxon>Pseudomonadota</taxon>
        <taxon>Betaproteobacteria</taxon>
        <taxon>Burkholderiales</taxon>
        <taxon>Sphaerotilaceae</taxon>
        <taxon>Sphaerotilus</taxon>
    </lineage>
</organism>
<feature type="domain" description="O-antigen ligase-related" evidence="6">
    <location>
        <begin position="234"/>
        <end position="411"/>
    </location>
</feature>
<name>A0A059KP07_9BURK</name>
<sequence length="490" mass="53682">MKSRSLTQQAERGLLGLFILSLVWLPLPLGSNRQWPMALYVAVVWVLLALTGLLRLFGSERLPDRTAPVRTGSGWGAHLALSLLVLFTAWCAFQLSPWGYTEAPHDTRLMVLRSLGYVGMFWLVLLLVTSDRRRTALLSGMMIAGVVQAMIAIVLYSSDGRYTLMDEAFVQGLRATGTFAGPDALANYLLFALSAGVAVMLSQMGMQPAQARRRRHRLHGALEFMMSTKMIVRLMLIIMVIALVLTRSRLGNGAFFVALMLVTLWIVGRSPQLRRPAAILAASLLVIDLIVIGQWIGLSKVIERMHATELALKAEQEEAASAAASGASPPTAQRAPDMPQYREETLHERTRPLRDAMAMIEERPWTGFGAGAFYSAFTRYKVESTKFFYDHAHSDYVEIVTDTGLIGLSLLGALILLSAGRTVQLMKDRQGPHVRGVAAGCGMGIVCALLHATLDLNLQINANAAMLTVLLAVVWSAPGRHVPEPSQQPR</sequence>
<dbReference type="PANTHER" id="PTHR37422:SF13">
    <property type="entry name" value="LIPOPOLYSACCHARIDE BIOSYNTHESIS PROTEIN PA4999-RELATED"/>
    <property type="match status" value="1"/>
</dbReference>
<feature type="transmembrane region" description="Helical" evidence="5">
    <location>
        <begin position="37"/>
        <end position="58"/>
    </location>
</feature>
<accession>A0A059KP07</accession>
<protein>
    <recommendedName>
        <fullName evidence="6">O-antigen ligase-related domain-containing protein</fullName>
    </recommendedName>
</protein>
<feature type="transmembrane region" description="Helical" evidence="5">
    <location>
        <begin position="435"/>
        <end position="454"/>
    </location>
</feature>
<dbReference type="Pfam" id="PF04932">
    <property type="entry name" value="Wzy_C"/>
    <property type="match status" value="1"/>
</dbReference>
<keyword evidence="2 5" id="KW-0812">Transmembrane</keyword>
<comment type="subcellular location">
    <subcellularLocation>
        <location evidence="1">Membrane</location>
        <topology evidence="1">Multi-pass membrane protein</topology>
    </subcellularLocation>
</comment>
<feature type="transmembrane region" description="Helical" evidence="5">
    <location>
        <begin position="279"/>
        <end position="298"/>
    </location>
</feature>
<evidence type="ECO:0000256" key="1">
    <source>
        <dbReference type="ARBA" id="ARBA00004141"/>
    </source>
</evidence>
<dbReference type="eggNOG" id="COG3307">
    <property type="taxonomic scope" value="Bacteria"/>
</dbReference>
<feature type="transmembrane region" description="Helical" evidence="5">
    <location>
        <begin position="110"/>
        <end position="129"/>
    </location>
</feature>
<feature type="transmembrane region" description="Helical" evidence="5">
    <location>
        <begin position="12"/>
        <end position="31"/>
    </location>
</feature>
<dbReference type="InterPro" id="IPR007016">
    <property type="entry name" value="O-antigen_ligase-rel_domated"/>
</dbReference>
<feature type="transmembrane region" description="Helical" evidence="5">
    <location>
        <begin position="250"/>
        <end position="267"/>
    </location>
</feature>
<dbReference type="EMBL" id="AZRA01000034">
    <property type="protein sequence ID" value="KDB52954.1"/>
    <property type="molecule type" value="Genomic_DNA"/>
</dbReference>
<dbReference type="Proteomes" id="UP000026714">
    <property type="component" value="Unassembled WGS sequence"/>
</dbReference>
<feature type="transmembrane region" description="Helical" evidence="5">
    <location>
        <begin position="136"/>
        <end position="156"/>
    </location>
</feature>
<feature type="transmembrane region" description="Helical" evidence="5">
    <location>
        <begin position="184"/>
        <end position="201"/>
    </location>
</feature>
<feature type="transmembrane region" description="Helical" evidence="5">
    <location>
        <begin position="79"/>
        <end position="98"/>
    </location>
</feature>
<evidence type="ECO:0000313" key="7">
    <source>
        <dbReference type="EMBL" id="KDB52954.1"/>
    </source>
</evidence>
<dbReference type="STRING" id="34103.SAMN05421778_1116"/>
<evidence type="ECO:0000256" key="3">
    <source>
        <dbReference type="ARBA" id="ARBA00022989"/>
    </source>
</evidence>
<dbReference type="GO" id="GO:0016020">
    <property type="term" value="C:membrane"/>
    <property type="evidence" value="ECO:0007669"/>
    <property type="project" value="UniProtKB-SubCell"/>
</dbReference>
<evidence type="ECO:0000256" key="2">
    <source>
        <dbReference type="ARBA" id="ARBA00022692"/>
    </source>
</evidence>
<dbReference type="PATRIC" id="fig|1286631.3.peg.1429"/>
<dbReference type="AlphaFoldDB" id="A0A059KP07"/>
<feature type="transmembrane region" description="Helical" evidence="5">
    <location>
        <begin position="222"/>
        <end position="244"/>
    </location>
</feature>
<evidence type="ECO:0000256" key="4">
    <source>
        <dbReference type="ARBA" id="ARBA00023136"/>
    </source>
</evidence>
<comment type="caution">
    <text evidence="7">The sequence shown here is derived from an EMBL/GenBank/DDBJ whole genome shotgun (WGS) entry which is preliminary data.</text>
</comment>
<dbReference type="InterPro" id="IPR051533">
    <property type="entry name" value="WaaL-like"/>
</dbReference>
<keyword evidence="8" id="KW-1185">Reference proteome</keyword>